<keyword evidence="1" id="KW-0472">Membrane</keyword>
<dbReference type="InParanoid" id="A0A1X7VMC1"/>
<reference evidence="2" key="1">
    <citation type="submission" date="2017-05" db="UniProtKB">
        <authorList>
            <consortium name="EnsemblMetazoa"/>
        </authorList>
    </citation>
    <scope>IDENTIFICATION</scope>
</reference>
<organism evidence="2">
    <name type="scientific">Amphimedon queenslandica</name>
    <name type="common">Sponge</name>
    <dbReference type="NCBI Taxonomy" id="400682"/>
    <lineage>
        <taxon>Eukaryota</taxon>
        <taxon>Metazoa</taxon>
        <taxon>Porifera</taxon>
        <taxon>Demospongiae</taxon>
        <taxon>Heteroscleromorpha</taxon>
        <taxon>Haplosclerida</taxon>
        <taxon>Niphatidae</taxon>
        <taxon>Amphimedon</taxon>
    </lineage>
</organism>
<name>A0A1X7VMC1_AMPQE</name>
<proteinExistence type="predicted"/>
<keyword evidence="1" id="KW-1133">Transmembrane helix</keyword>
<dbReference type="AlphaFoldDB" id="A0A1X7VMC1"/>
<accession>A0A1X7VMC1</accession>
<protein>
    <submittedName>
        <fullName evidence="2">Uncharacterized protein</fullName>
    </submittedName>
</protein>
<evidence type="ECO:0000256" key="1">
    <source>
        <dbReference type="SAM" id="Phobius"/>
    </source>
</evidence>
<feature type="transmembrane region" description="Helical" evidence="1">
    <location>
        <begin position="29"/>
        <end position="46"/>
    </location>
</feature>
<dbReference type="EnsemblMetazoa" id="Aqu2.1.40985_001">
    <property type="protein sequence ID" value="Aqu2.1.40985_001"/>
    <property type="gene ID" value="Aqu2.1.40985"/>
</dbReference>
<sequence>MQFNWSKSSIAHTHTHTDWQYYLTRRLKLLKCVMMLFLESVLLYLVTVNYRYVAKLLGETMLYFVIFGANENNAQF</sequence>
<evidence type="ECO:0000313" key="2">
    <source>
        <dbReference type="EnsemblMetazoa" id="Aqu2.1.40985_001"/>
    </source>
</evidence>
<keyword evidence="1" id="KW-0812">Transmembrane</keyword>